<protein>
    <submittedName>
        <fullName evidence="1">Uncharacterized protein</fullName>
    </submittedName>
</protein>
<dbReference type="Proteomes" id="UP000679129">
    <property type="component" value="Chromosome"/>
</dbReference>
<gene>
    <name evidence="1" type="ORF">KOY48_02085</name>
</gene>
<keyword evidence="2" id="KW-1185">Reference proteome</keyword>
<dbReference type="EMBL" id="CP076460">
    <property type="protein sequence ID" value="QWQ32617.1"/>
    <property type="molecule type" value="Genomic_DNA"/>
</dbReference>
<name>A0A8F1MC15_9BACT</name>
<evidence type="ECO:0000313" key="2">
    <source>
        <dbReference type="Proteomes" id="UP000679129"/>
    </source>
</evidence>
<proteinExistence type="predicted"/>
<dbReference type="KEGG" id="mnd:KOY48_02085"/>
<sequence length="56" mass="6300">MDGRIVIWTGLITVRIWFLDDLLVSSAIGAVRMAWQEVAFWSELDWACGVSCELIG</sequence>
<dbReference type="AlphaFoldDB" id="A0A8F1MC15"/>
<reference evidence="1" key="1">
    <citation type="submission" date="2021-06" db="EMBL/GenBank/DDBJ databases">
        <title>An adapted protocol for Saccharibacteria cultivation: two new species join this phylum of Candidate Phyla Radiations.</title>
        <authorList>
            <person name="Ibrahim A."/>
            <person name="Maatouk M."/>
            <person name="Zgheib R."/>
            <person name="Haddad G."/>
            <person name="Bou Khalil J."/>
            <person name="Raoult D."/>
            <person name="Bittar F."/>
        </authorList>
    </citation>
    <scope>NUCLEOTIDE SEQUENCE</scope>
    <source>
        <strain evidence="1">IHU1</strain>
    </source>
</reference>
<organism evidence="1 2">
    <name type="scientific">Candidatus Minimicrobia naudis</name>
    <dbReference type="NCBI Taxonomy" id="2841263"/>
    <lineage>
        <taxon>Bacteria</taxon>
        <taxon>Candidatus Saccharimonadota</taxon>
        <taxon>Candidatus Saccharimonadota incertae sedis</taxon>
        <taxon>Candidatus Minimicrobia</taxon>
    </lineage>
</organism>
<evidence type="ECO:0000313" key="1">
    <source>
        <dbReference type="EMBL" id="QWQ32617.1"/>
    </source>
</evidence>
<accession>A0A8F1MC15</accession>